<sequence>MQIGMFRSDTRVIETCADRIDLIDLSFVVLAEQAFHAMEDSFRSGCNRCCLFCCLHAQAGGFTADQPN</sequence>
<organism evidence="1">
    <name type="scientific">bioreactor metagenome</name>
    <dbReference type="NCBI Taxonomy" id="1076179"/>
    <lineage>
        <taxon>unclassified sequences</taxon>
        <taxon>metagenomes</taxon>
        <taxon>ecological metagenomes</taxon>
    </lineage>
</organism>
<protein>
    <submittedName>
        <fullName evidence="1">Uncharacterized protein</fullName>
    </submittedName>
</protein>
<reference evidence="1" key="1">
    <citation type="submission" date="2019-08" db="EMBL/GenBank/DDBJ databases">
        <authorList>
            <person name="Kucharzyk K."/>
            <person name="Murdoch R.W."/>
            <person name="Higgins S."/>
            <person name="Loffler F."/>
        </authorList>
    </citation>
    <scope>NUCLEOTIDE SEQUENCE</scope>
</reference>
<dbReference type="AlphaFoldDB" id="A0A645G413"/>
<accession>A0A645G413</accession>
<comment type="caution">
    <text evidence="1">The sequence shown here is derived from an EMBL/GenBank/DDBJ whole genome shotgun (WGS) entry which is preliminary data.</text>
</comment>
<gene>
    <name evidence="1" type="ORF">SDC9_166126</name>
</gene>
<evidence type="ECO:0000313" key="1">
    <source>
        <dbReference type="EMBL" id="MPN18763.1"/>
    </source>
</evidence>
<dbReference type="EMBL" id="VSSQ01066171">
    <property type="protein sequence ID" value="MPN18763.1"/>
    <property type="molecule type" value="Genomic_DNA"/>
</dbReference>
<name>A0A645G413_9ZZZZ</name>
<proteinExistence type="predicted"/>